<comment type="caution">
    <text evidence="1">The sequence shown here is derived from an EMBL/GenBank/DDBJ whole genome shotgun (WGS) entry which is preliminary data.</text>
</comment>
<gene>
    <name evidence="1" type="ORF">S12H4_27208</name>
</gene>
<reference evidence="1" key="1">
    <citation type="journal article" date="2014" name="Front. Microbiol.">
        <title>High frequency of phylogenetically diverse reductive dehalogenase-homologous genes in deep subseafloor sedimentary metagenomes.</title>
        <authorList>
            <person name="Kawai M."/>
            <person name="Futagami T."/>
            <person name="Toyoda A."/>
            <person name="Takaki Y."/>
            <person name="Nishi S."/>
            <person name="Hori S."/>
            <person name="Arai W."/>
            <person name="Tsubouchi T."/>
            <person name="Morono Y."/>
            <person name="Uchiyama I."/>
            <person name="Ito T."/>
            <person name="Fujiyama A."/>
            <person name="Inagaki F."/>
            <person name="Takami H."/>
        </authorList>
    </citation>
    <scope>NUCLEOTIDE SEQUENCE</scope>
    <source>
        <strain evidence="1">Expedition CK06-06</strain>
    </source>
</reference>
<feature type="non-terminal residue" evidence="1">
    <location>
        <position position="1"/>
    </location>
</feature>
<protein>
    <submittedName>
        <fullName evidence="1">Uncharacterized protein</fullName>
    </submittedName>
</protein>
<proteinExistence type="predicted"/>
<dbReference type="AlphaFoldDB" id="X1SRF2"/>
<dbReference type="EMBL" id="BARW01015516">
    <property type="protein sequence ID" value="GAI95657.1"/>
    <property type="molecule type" value="Genomic_DNA"/>
</dbReference>
<accession>X1SRF2</accession>
<organism evidence="1">
    <name type="scientific">marine sediment metagenome</name>
    <dbReference type="NCBI Taxonomy" id="412755"/>
    <lineage>
        <taxon>unclassified sequences</taxon>
        <taxon>metagenomes</taxon>
        <taxon>ecological metagenomes</taxon>
    </lineage>
</organism>
<evidence type="ECO:0000313" key="1">
    <source>
        <dbReference type="EMBL" id="GAI95657.1"/>
    </source>
</evidence>
<sequence>GMKEGAPSPTLATDIFPTITVEPPAPEWAFLAGERLGWMRWYDTAAEGEYSHVGLRNPAGSGVLIVVKEIAVGFGATCNFHIGMRGNSAVDTQNPGYSRDSRLALQGMVGEVVTVTQVAAGIYPMWQGIVLNNVQYVFSQPIVLHPCWEVLVHPSIQNTSVTGSFVWTERPIEQSETR</sequence>
<name>X1SRF2_9ZZZZ</name>